<dbReference type="OrthoDB" id="6134084at2759"/>
<dbReference type="Proteomes" id="UP001163046">
    <property type="component" value="Unassembled WGS sequence"/>
</dbReference>
<accession>A0A9W9YB38</accession>
<dbReference type="EMBL" id="MU827827">
    <property type="protein sequence ID" value="KAJ7321483.1"/>
    <property type="molecule type" value="Genomic_DNA"/>
</dbReference>
<protein>
    <submittedName>
        <fullName evidence="1">Uncharacterized protein</fullName>
    </submittedName>
</protein>
<name>A0A9W9YB38_9CNID</name>
<organism evidence="1 2">
    <name type="scientific">Desmophyllum pertusum</name>
    <dbReference type="NCBI Taxonomy" id="174260"/>
    <lineage>
        <taxon>Eukaryota</taxon>
        <taxon>Metazoa</taxon>
        <taxon>Cnidaria</taxon>
        <taxon>Anthozoa</taxon>
        <taxon>Hexacorallia</taxon>
        <taxon>Scleractinia</taxon>
        <taxon>Caryophylliina</taxon>
        <taxon>Caryophylliidae</taxon>
        <taxon>Desmophyllum</taxon>
    </lineage>
</organism>
<evidence type="ECO:0000313" key="1">
    <source>
        <dbReference type="EMBL" id="KAJ7321483.1"/>
    </source>
</evidence>
<proteinExistence type="predicted"/>
<reference evidence="1" key="1">
    <citation type="submission" date="2023-01" db="EMBL/GenBank/DDBJ databases">
        <title>Genome assembly of the deep-sea coral Lophelia pertusa.</title>
        <authorList>
            <person name="Herrera S."/>
            <person name="Cordes E."/>
        </authorList>
    </citation>
    <scope>NUCLEOTIDE SEQUENCE</scope>
    <source>
        <strain evidence="1">USNM1676648</strain>
        <tissue evidence="1">Polyp</tissue>
    </source>
</reference>
<dbReference type="SUPFAM" id="SSF56496">
    <property type="entry name" value="Fibrinogen C-terminal domain-like"/>
    <property type="match status" value="1"/>
</dbReference>
<dbReference type="NCBIfam" id="NF040941">
    <property type="entry name" value="GGGWT_bact"/>
    <property type="match status" value="1"/>
</dbReference>
<comment type="caution">
    <text evidence="1">The sequence shown here is derived from an EMBL/GenBank/DDBJ whole genome shotgun (WGS) entry which is preliminary data.</text>
</comment>
<dbReference type="Gene3D" id="2.60.120.1000">
    <property type="match status" value="1"/>
</dbReference>
<gene>
    <name evidence="1" type="ORF">OS493_034837</name>
</gene>
<dbReference type="AlphaFoldDB" id="A0A9W9YB38"/>
<sequence>MNLFQLSTSWGINPALVTAHHTLGLKFENGKVYVCLGSEWKSFRLEGGIYGTETNPGYSCKDILNKAGKQLSNGVFWIHLKGSHDAFPVFCDMVAGGWTLVFKVVSGVDKKVWDVYNSAQASAEFVTAALDITNQHHDHYKNRVVMNWDNFNPSQAKVILYEGAVAKKSLVFDASGTDKLNWYSEAKLSTSSCLISRQKQKNLFSIRADVAEPTAEVFSLTGTTVAVGLMPVGGNCCCMVLVGKQPSRRNKVLYSKLSTYTNWNTNANVGVADVLAVFVM</sequence>
<dbReference type="InterPro" id="IPR036056">
    <property type="entry name" value="Fibrinogen-like_C"/>
</dbReference>
<keyword evidence="2" id="KW-1185">Reference proteome</keyword>
<evidence type="ECO:0000313" key="2">
    <source>
        <dbReference type="Proteomes" id="UP001163046"/>
    </source>
</evidence>